<dbReference type="GO" id="GO:0016020">
    <property type="term" value="C:membrane"/>
    <property type="evidence" value="ECO:0007669"/>
    <property type="project" value="UniProtKB-SubCell"/>
</dbReference>
<evidence type="ECO:0000256" key="18">
    <source>
        <dbReference type="SAM" id="Phobius"/>
    </source>
</evidence>
<dbReference type="AlphaFoldDB" id="A0A445D7S4"/>
<name>A0A445D7S4_ARAHY</name>
<dbReference type="PROSITE" id="PS00108">
    <property type="entry name" value="PROTEIN_KINASE_ST"/>
    <property type="match status" value="1"/>
</dbReference>
<feature type="chain" id="PRO_5019120271" description="Cysteine-rich receptor-like protein kinase" evidence="19">
    <location>
        <begin position="30"/>
        <end position="691"/>
    </location>
</feature>
<keyword evidence="9" id="KW-0418">Kinase</keyword>
<feature type="transmembrane region" description="Helical" evidence="18">
    <location>
        <begin position="275"/>
        <end position="301"/>
    </location>
</feature>
<evidence type="ECO:0000256" key="14">
    <source>
        <dbReference type="ARBA" id="ARBA00023180"/>
    </source>
</evidence>
<dbReference type="PROSITE" id="PS51473">
    <property type="entry name" value="GNK2"/>
    <property type="match status" value="2"/>
</dbReference>
<keyword evidence="23" id="KW-1185">Reference proteome</keyword>
<dbReference type="SMART" id="SM00220">
    <property type="entry name" value="S_TKc"/>
    <property type="match status" value="1"/>
</dbReference>
<evidence type="ECO:0000256" key="6">
    <source>
        <dbReference type="ARBA" id="ARBA00022729"/>
    </source>
</evidence>
<evidence type="ECO:0000256" key="8">
    <source>
        <dbReference type="ARBA" id="ARBA00022741"/>
    </source>
</evidence>
<evidence type="ECO:0000313" key="23">
    <source>
        <dbReference type="Proteomes" id="UP000289738"/>
    </source>
</evidence>
<dbReference type="PANTHER" id="PTHR47973">
    <property type="entry name" value="CYSTEINE-RICH RECEPTOR-LIKE PROTEIN KINASE 3"/>
    <property type="match status" value="1"/>
</dbReference>
<dbReference type="PROSITE" id="PS50011">
    <property type="entry name" value="PROTEIN_KINASE_DOM"/>
    <property type="match status" value="1"/>
</dbReference>
<dbReference type="CDD" id="cd14066">
    <property type="entry name" value="STKc_IRAK"/>
    <property type="match status" value="1"/>
</dbReference>
<evidence type="ECO:0000256" key="3">
    <source>
        <dbReference type="ARBA" id="ARBA00022553"/>
    </source>
</evidence>
<evidence type="ECO:0000256" key="17">
    <source>
        <dbReference type="PROSITE-ProRule" id="PRU10141"/>
    </source>
</evidence>
<dbReference type="EMBL" id="SDMP01000005">
    <property type="protein sequence ID" value="RYR59342.1"/>
    <property type="molecule type" value="Genomic_DNA"/>
</dbReference>
<keyword evidence="3" id="KW-0597">Phosphoprotein</keyword>
<accession>A0A445D7S4</accession>
<feature type="signal peptide" evidence="19">
    <location>
        <begin position="1"/>
        <end position="29"/>
    </location>
</feature>
<proteinExistence type="predicted"/>
<dbReference type="FunFam" id="3.30.200.20:FF:000177">
    <property type="entry name" value="Cysteine-rich receptor-like protein kinase 2"/>
    <property type="match status" value="1"/>
</dbReference>
<feature type="domain" description="Gnk2-homologous" evidence="21">
    <location>
        <begin position="33"/>
        <end position="140"/>
    </location>
</feature>
<evidence type="ECO:0000256" key="5">
    <source>
        <dbReference type="ARBA" id="ARBA00022692"/>
    </source>
</evidence>
<dbReference type="Gene3D" id="3.30.430.20">
    <property type="entry name" value="Gnk2 domain, C-X8-C-X2-C motif"/>
    <property type="match status" value="2"/>
</dbReference>
<organism evidence="22 23">
    <name type="scientific">Arachis hypogaea</name>
    <name type="common">Peanut</name>
    <dbReference type="NCBI Taxonomy" id="3818"/>
    <lineage>
        <taxon>Eukaryota</taxon>
        <taxon>Viridiplantae</taxon>
        <taxon>Streptophyta</taxon>
        <taxon>Embryophyta</taxon>
        <taxon>Tracheophyta</taxon>
        <taxon>Spermatophyta</taxon>
        <taxon>Magnoliopsida</taxon>
        <taxon>eudicotyledons</taxon>
        <taxon>Gunneridae</taxon>
        <taxon>Pentapetalae</taxon>
        <taxon>rosids</taxon>
        <taxon>fabids</taxon>
        <taxon>Fabales</taxon>
        <taxon>Fabaceae</taxon>
        <taxon>Papilionoideae</taxon>
        <taxon>50 kb inversion clade</taxon>
        <taxon>dalbergioids sensu lato</taxon>
        <taxon>Dalbergieae</taxon>
        <taxon>Pterocarpus clade</taxon>
        <taxon>Arachis</taxon>
    </lineage>
</organism>
<dbReference type="FunFam" id="1.10.510.10:FF:000336">
    <property type="entry name" value="Cysteine-rich receptor-like protein kinase 2"/>
    <property type="match status" value="1"/>
</dbReference>
<keyword evidence="11 18" id="KW-1133">Transmembrane helix</keyword>
<comment type="catalytic activity">
    <reaction evidence="15">
        <text>L-seryl-[protein] + ATP = O-phospho-L-seryl-[protein] + ADP + H(+)</text>
        <dbReference type="Rhea" id="RHEA:17989"/>
        <dbReference type="Rhea" id="RHEA-COMP:9863"/>
        <dbReference type="Rhea" id="RHEA-COMP:11604"/>
        <dbReference type="ChEBI" id="CHEBI:15378"/>
        <dbReference type="ChEBI" id="CHEBI:29999"/>
        <dbReference type="ChEBI" id="CHEBI:30616"/>
        <dbReference type="ChEBI" id="CHEBI:83421"/>
        <dbReference type="ChEBI" id="CHEBI:456216"/>
    </reaction>
</comment>
<evidence type="ECO:0000256" key="19">
    <source>
        <dbReference type="SAM" id="SignalP"/>
    </source>
</evidence>
<protein>
    <recommendedName>
        <fullName evidence="24">Cysteine-rich receptor-like protein kinase</fullName>
    </recommendedName>
</protein>
<feature type="binding site" evidence="17">
    <location>
        <position position="365"/>
    </location>
    <ligand>
        <name>ATP</name>
        <dbReference type="ChEBI" id="CHEBI:30616"/>
    </ligand>
</feature>
<dbReference type="Pfam" id="PF00069">
    <property type="entry name" value="Pkinase"/>
    <property type="match status" value="1"/>
</dbReference>
<evidence type="ECO:0000313" key="22">
    <source>
        <dbReference type="EMBL" id="RYR59342.1"/>
    </source>
</evidence>
<sequence length="691" mass="77127">MPSSSSSSFLIVLLCCYHALITIIPCALGDPRTTEAALLCSNIIISPPVRRDFISNFWDALSSMTPLVSNKKFAALHKGSQNATVYAFSECMKDLSKPDCDVCFSESKTKILRCSPFQRGTIGGRLFLDGCYMRYDHKNFFNDSSVSGEDKTVCGTKDFGGDRSVYKANAMELVRNLSLEAQKKNNVWFFHAGSVNHRNVSVYGLAQCWKFVNESGCKTCLDEAVTRIESCASKEEGRVLSVGCYLRYSNDKFYNDNSSNVVVPFGKQGHSNLPLIVAASSSSLALLLIVVTVTFFVRMNILKQKRERRKFGALLETVNQSKLNMSYEVLEQATNYFNDSNKLGEGGTGSVYKGVLPDGKIVAIKRLSFITTQWADHFFNEVNLISGIQHKNLVKLLGCSITGPESLLVYEYVPNGSLSDHFCVRKKSEGLNWEVRHKILLGTAEGLAYLHEESQMRIIHRDIKLGNVLLDENFTPKIADFGLVRLFPEDNSHLSTTIAGTLGYMAPEYVILGKLTEKADVYSFGVLAIEIVSGKKIRSIVQNSISLLHEVWSLYETKKLCEIVDLSLEGNYPAEEACKLLKIGLLCAQASPELRPSMSQVVKMIKDNNQEQISEPTQPPFLNRCSGEFSRSILDAEDSFNAGSYAHHHSSVYNTSENLIQPLYISNRSSEYFKSPVSLQVTFLLRSRKRF</sequence>
<dbReference type="STRING" id="3818.A0A445D7S4"/>
<evidence type="ECO:0000256" key="10">
    <source>
        <dbReference type="ARBA" id="ARBA00022840"/>
    </source>
</evidence>
<dbReference type="Gene3D" id="3.30.200.20">
    <property type="entry name" value="Phosphorylase Kinase, domain 1"/>
    <property type="match status" value="1"/>
</dbReference>
<evidence type="ECO:0000256" key="4">
    <source>
        <dbReference type="ARBA" id="ARBA00022679"/>
    </source>
</evidence>
<dbReference type="InterPro" id="IPR038408">
    <property type="entry name" value="GNK2_sf"/>
</dbReference>
<dbReference type="Gene3D" id="1.10.510.10">
    <property type="entry name" value="Transferase(Phosphotransferase) domain 1"/>
    <property type="match status" value="1"/>
</dbReference>
<feature type="domain" description="Protein kinase" evidence="20">
    <location>
        <begin position="337"/>
        <end position="622"/>
    </location>
</feature>
<keyword evidence="4" id="KW-0808">Transferase</keyword>
<keyword evidence="8 17" id="KW-0547">Nucleotide-binding</keyword>
<dbReference type="GO" id="GO:0004674">
    <property type="term" value="F:protein serine/threonine kinase activity"/>
    <property type="evidence" value="ECO:0007669"/>
    <property type="project" value="UniProtKB-KW"/>
</dbReference>
<keyword evidence="14" id="KW-0325">Glycoprotein</keyword>
<feature type="domain" description="Gnk2-homologous" evidence="21">
    <location>
        <begin position="147"/>
        <end position="253"/>
    </location>
</feature>
<evidence type="ECO:0000256" key="1">
    <source>
        <dbReference type="ARBA" id="ARBA00004167"/>
    </source>
</evidence>
<evidence type="ECO:0000256" key="7">
    <source>
        <dbReference type="ARBA" id="ARBA00022737"/>
    </source>
</evidence>
<dbReference type="SUPFAM" id="SSF56112">
    <property type="entry name" value="Protein kinase-like (PK-like)"/>
    <property type="match status" value="1"/>
</dbReference>
<dbReference type="GO" id="GO:0005524">
    <property type="term" value="F:ATP binding"/>
    <property type="evidence" value="ECO:0007669"/>
    <property type="project" value="UniProtKB-UniRule"/>
</dbReference>
<evidence type="ECO:0000256" key="12">
    <source>
        <dbReference type="ARBA" id="ARBA00023136"/>
    </source>
</evidence>
<comment type="subcellular location">
    <subcellularLocation>
        <location evidence="1">Membrane</location>
        <topology evidence="1">Single-pass membrane protein</topology>
    </subcellularLocation>
</comment>
<dbReference type="InterPro" id="IPR002902">
    <property type="entry name" value="GNK2"/>
</dbReference>
<reference evidence="22 23" key="1">
    <citation type="submission" date="2019-01" db="EMBL/GenBank/DDBJ databases">
        <title>Sequencing of cultivated peanut Arachis hypogaea provides insights into genome evolution and oil improvement.</title>
        <authorList>
            <person name="Chen X."/>
        </authorList>
    </citation>
    <scope>NUCLEOTIDE SEQUENCE [LARGE SCALE GENOMIC DNA]</scope>
    <source>
        <strain evidence="23">cv. Fuhuasheng</strain>
        <tissue evidence="22">Leaves</tissue>
    </source>
</reference>
<dbReference type="InterPro" id="IPR000719">
    <property type="entry name" value="Prot_kinase_dom"/>
</dbReference>
<dbReference type="InterPro" id="IPR052059">
    <property type="entry name" value="CR_Ser/Thr_kinase"/>
</dbReference>
<dbReference type="PROSITE" id="PS00107">
    <property type="entry name" value="PROTEIN_KINASE_ATP"/>
    <property type="match status" value="1"/>
</dbReference>
<keyword evidence="7" id="KW-0677">Repeat</keyword>
<evidence type="ECO:0000259" key="21">
    <source>
        <dbReference type="PROSITE" id="PS51473"/>
    </source>
</evidence>
<evidence type="ECO:0000256" key="13">
    <source>
        <dbReference type="ARBA" id="ARBA00023170"/>
    </source>
</evidence>
<evidence type="ECO:0000256" key="16">
    <source>
        <dbReference type="ARBA" id="ARBA00047951"/>
    </source>
</evidence>
<dbReference type="Pfam" id="PF01657">
    <property type="entry name" value="Stress-antifung"/>
    <property type="match status" value="2"/>
</dbReference>
<dbReference type="Proteomes" id="UP000289738">
    <property type="component" value="Chromosome A05"/>
</dbReference>
<dbReference type="InterPro" id="IPR011009">
    <property type="entry name" value="Kinase-like_dom_sf"/>
</dbReference>
<evidence type="ECO:0000256" key="11">
    <source>
        <dbReference type="ARBA" id="ARBA00022989"/>
    </source>
</evidence>
<comment type="caution">
    <text evidence="22">The sequence shown here is derived from an EMBL/GenBank/DDBJ whole genome shotgun (WGS) entry which is preliminary data.</text>
</comment>
<keyword evidence="13" id="KW-0675">Receptor</keyword>
<evidence type="ECO:0000256" key="15">
    <source>
        <dbReference type="ARBA" id="ARBA00047558"/>
    </source>
</evidence>
<evidence type="ECO:0000256" key="9">
    <source>
        <dbReference type="ARBA" id="ARBA00022777"/>
    </source>
</evidence>
<gene>
    <name evidence="22" type="ORF">Ahy_A05g025206</name>
</gene>
<dbReference type="InterPro" id="IPR017441">
    <property type="entry name" value="Protein_kinase_ATP_BS"/>
</dbReference>
<evidence type="ECO:0008006" key="24">
    <source>
        <dbReference type="Google" id="ProtNLM"/>
    </source>
</evidence>
<keyword evidence="6 19" id="KW-0732">Signal</keyword>
<evidence type="ECO:0000259" key="20">
    <source>
        <dbReference type="PROSITE" id="PS50011"/>
    </source>
</evidence>
<dbReference type="InterPro" id="IPR008271">
    <property type="entry name" value="Ser/Thr_kinase_AS"/>
</dbReference>
<keyword evidence="12 18" id="KW-0472">Membrane</keyword>
<comment type="catalytic activity">
    <reaction evidence="16">
        <text>L-threonyl-[protein] + ATP = O-phospho-L-threonyl-[protein] + ADP + H(+)</text>
        <dbReference type="Rhea" id="RHEA:46608"/>
        <dbReference type="Rhea" id="RHEA-COMP:11060"/>
        <dbReference type="Rhea" id="RHEA-COMP:11605"/>
        <dbReference type="ChEBI" id="CHEBI:15378"/>
        <dbReference type="ChEBI" id="CHEBI:30013"/>
        <dbReference type="ChEBI" id="CHEBI:30616"/>
        <dbReference type="ChEBI" id="CHEBI:61977"/>
        <dbReference type="ChEBI" id="CHEBI:456216"/>
    </reaction>
</comment>
<dbReference type="CDD" id="cd23509">
    <property type="entry name" value="Gnk2-like"/>
    <property type="match status" value="2"/>
</dbReference>
<evidence type="ECO:0000256" key="2">
    <source>
        <dbReference type="ARBA" id="ARBA00022527"/>
    </source>
</evidence>
<keyword evidence="2" id="KW-0723">Serine/threonine-protein kinase</keyword>
<dbReference type="FunFam" id="3.30.430.20:FF:000015">
    <property type="entry name" value="Cysteine-rich receptor-like protein kinase 3"/>
    <property type="match status" value="1"/>
</dbReference>
<keyword evidence="5 18" id="KW-0812">Transmembrane</keyword>
<keyword evidence="10 17" id="KW-0067">ATP-binding</keyword>